<evidence type="ECO:0000256" key="2">
    <source>
        <dbReference type="ARBA" id="ARBA00006730"/>
    </source>
</evidence>
<dbReference type="RefSeq" id="XP_033597782.1">
    <property type="nucleotide sequence ID" value="XM_033745674.1"/>
</dbReference>
<evidence type="ECO:0000256" key="7">
    <source>
        <dbReference type="SAM" id="MobiDB-lite"/>
    </source>
</evidence>
<gene>
    <name evidence="9" type="ORF">EJ05DRAFT_488116</name>
</gene>
<keyword evidence="3" id="KW-0285">Flavoprotein</keyword>
<feature type="compositionally biased region" description="Polar residues" evidence="7">
    <location>
        <begin position="80"/>
        <end position="93"/>
    </location>
</feature>
<dbReference type="PIRSF" id="PIRSF000189">
    <property type="entry name" value="D-aa_oxidase"/>
    <property type="match status" value="1"/>
</dbReference>
<evidence type="ECO:0000256" key="4">
    <source>
        <dbReference type="ARBA" id="ARBA00022827"/>
    </source>
</evidence>
<dbReference type="EMBL" id="ML996577">
    <property type="protein sequence ID" value="KAF2755331.1"/>
    <property type="molecule type" value="Genomic_DNA"/>
</dbReference>
<keyword evidence="5" id="KW-0560">Oxidoreductase</keyword>
<dbReference type="Pfam" id="PF01266">
    <property type="entry name" value="DAO"/>
    <property type="match status" value="1"/>
</dbReference>
<evidence type="ECO:0000256" key="1">
    <source>
        <dbReference type="ARBA" id="ARBA00001974"/>
    </source>
</evidence>
<feature type="domain" description="FAD dependent oxidoreductase" evidence="8">
    <location>
        <begin position="6"/>
        <end position="385"/>
    </location>
</feature>
<dbReference type="SUPFAM" id="SSF51971">
    <property type="entry name" value="Nucleotide-binding domain"/>
    <property type="match status" value="1"/>
</dbReference>
<dbReference type="InterPro" id="IPR006076">
    <property type="entry name" value="FAD-dep_OxRdtase"/>
</dbReference>
<keyword evidence="4 6" id="KW-0274">FAD</keyword>
<feature type="binding site" evidence="6">
    <location>
        <position position="370"/>
    </location>
    <ligand>
        <name>D-dopa</name>
        <dbReference type="ChEBI" id="CHEBI:149689"/>
    </ligand>
</feature>
<evidence type="ECO:0000259" key="8">
    <source>
        <dbReference type="Pfam" id="PF01266"/>
    </source>
</evidence>
<sequence>MPQTNVVVLGAGVIGLTTALLLSRDERYSVTVIAKHMPGDYDSVEYASPWYDPLHPPRRHAESWTDPYHDGLGQAPALSLQPTQPIPNKSNSVGAEGTPAQQYERDTGPILFRLCREVPESGIVFNQCTIYNRHKDASTPIGQWFAAAVSPSPWFTSIVEDFRVLPRSELPADVDSASTFRTVCINTAVYLPWLLGQCLAHGAVVRRGTVAHVAEAGALHHSGNRTDIIVNCVGLGARALGGVKDGLVYPARGQTVLVRQEPMQMTTVSGTDDGPEEVVYTMTRAGGGGTILGGCLQANNWNAQVDLNLANRIMKRCVALVPKLTDGKGYEALDVVKHNVGMRPLREGGPRVDVDTVNGFRVVHQYGHGGGGYQMSWGSAKEAVRLVNQLRGERSRL</sequence>
<evidence type="ECO:0000313" key="10">
    <source>
        <dbReference type="Proteomes" id="UP000799437"/>
    </source>
</evidence>
<dbReference type="PANTHER" id="PTHR11530:SF16">
    <property type="entry name" value="D-AMINO ACID OXIDASE (AFU_ORTHOLOGUE AFUA_5G11290)"/>
    <property type="match status" value="1"/>
</dbReference>
<evidence type="ECO:0000256" key="6">
    <source>
        <dbReference type="PIRSR" id="PIRSR000189-1"/>
    </source>
</evidence>
<dbReference type="GO" id="GO:0005737">
    <property type="term" value="C:cytoplasm"/>
    <property type="evidence" value="ECO:0007669"/>
    <property type="project" value="TreeGrafter"/>
</dbReference>
<name>A0A6A6W2S1_9PEZI</name>
<dbReference type="Gene3D" id="3.30.9.10">
    <property type="entry name" value="D-Amino Acid Oxidase, subunit A, domain 2"/>
    <property type="match status" value="1"/>
</dbReference>
<dbReference type="PANTHER" id="PTHR11530">
    <property type="entry name" value="D-AMINO ACID OXIDASE"/>
    <property type="match status" value="1"/>
</dbReference>
<comment type="similarity">
    <text evidence="2">Belongs to the DAMOX/DASOX family.</text>
</comment>
<dbReference type="SUPFAM" id="SSF54373">
    <property type="entry name" value="FAD-linked reductases, C-terminal domain"/>
    <property type="match status" value="1"/>
</dbReference>
<organism evidence="9 10">
    <name type="scientific">Pseudovirgaria hyperparasitica</name>
    <dbReference type="NCBI Taxonomy" id="470096"/>
    <lineage>
        <taxon>Eukaryota</taxon>
        <taxon>Fungi</taxon>
        <taxon>Dikarya</taxon>
        <taxon>Ascomycota</taxon>
        <taxon>Pezizomycotina</taxon>
        <taxon>Dothideomycetes</taxon>
        <taxon>Dothideomycetes incertae sedis</taxon>
        <taxon>Acrospermales</taxon>
        <taxon>Acrospermaceae</taxon>
        <taxon>Pseudovirgaria</taxon>
    </lineage>
</organism>
<feature type="region of interest" description="Disordered" evidence="7">
    <location>
        <begin position="61"/>
        <end position="100"/>
    </location>
</feature>
<dbReference type="GeneID" id="54486728"/>
<dbReference type="Gene3D" id="3.40.50.720">
    <property type="entry name" value="NAD(P)-binding Rossmann-like Domain"/>
    <property type="match status" value="2"/>
</dbReference>
<proteinExistence type="inferred from homology"/>
<dbReference type="GO" id="GO:0071949">
    <property type="term" value="F:FAD binding"/>
    <property type="evidence" value="ECO:0007669"/>
    <property type="project" value="InterPro"/>
</dbReference>
<keyword evidence="10" id="KW-1185">Reference proteome</keyword>
<accession>A0A6A6W2S1</accession>
<dbReference type="Proteomes" id="UP000799437">
    <property type="component" value="Unassembled WGS sequence"/>
</dbReference>
<dbReference type="OrthoDB" id="409956at2759"/>
<comment type="cofactor">
    <cofactor evidence="1 6">
        <name>FAD</name>
        <dbReference type="ChEBI" id="CHEBI:57692"/>
    </cofactor>
</comment>
<dbReference type="InterPro" id="IPR023209">
    <property type="entry name" value="DAO"/>
</dbReference>
<dbReference type="GO" id="GO:0019478">
    <property type="term" value="P:D-amino acid catabolic process"/>
    <property type="evidence" value="ECO:0007669"/>
    <property type="project" value="TreeGrafter"/>
</dbReference>
<evidence type="ECO:0000313" key="9">
    <source>
        <dbReference type="EMBL" id="KAF2755331.1"/>
    </source>
</evidence>
<dbReference type="AlphaFoldDB" id="A0A6A6W2S1"/>
<dbReference type="GO" id="GO:0003884">
    <property type="term" value="F:D-amino-acid oxidase activity"/>
    <property type="evidence" value="ECO:0007669"/>
    <property type="project" value="InterPro"/>
</dbReference>
<evidence type="ECO:0000256" key="3">
    <source>
        <dbReference type="ARBA" id="ARBA00022630"/>
    </source>
</evidence>
<protein>
    <submittedName>
        <fullName evidence="9">D-amino-acid oxidase</fullName>
    </submittedName>
</protein>
<evidence type="ECO:0000256" key="5">
    <source>
        <dbReference type="ARBA" id="ARBA00023002"/>
    </source>
</evidence>
<feature type="binding site" evidence="6">
    <location>
        <position position="213"/>
    </location>
    <ligand>
        <name>FAD</name>
        <dbReference type="ChEBI" id="CHEBI:57692"/>
    </ligand>
</feature>
<reference evidence="9" key="1">
    <citation type="journal article" date="2020" name="Stud. Mycol.">
        <title>101 Dothideomycetes genomes: a test case for predicting lifestyles and emergence of pathogens.</title>
        <authorList>
            <person name="Haridas S."/>
            <person name="Albert R."/>
            <person name="Binder M."/>
            <person name="Bloem J."/>
            <person name="Labutti K."/>
            <person name="Salamov A."/>
            <person name="Andreopoulos B."/>
            <person name="Baker S."/>
            <person name="Barry K."/>
            <person name="Bills G."/>
            <person name="Bluhm B."/>
            <person name="Cannon C."/>
            <person name="Castanera R."/>
            <person name="Culley D."/>
            <person name="Daum C."/>
            <person name="Ezra D."/>
            <person name="Gonzalez J."/>
            <person name="Henrissat B."/>
            <person name="Kuo A."/>
            <person name="Liang C."/>
            <person name="Lipzen A."/>
            <person name="Lutzoni F."/>
            <person name="Magnuson J."/>
            <person name="Mondo S."/>
            <person name="Nolan M."/>
            <person name="Ohm R."/>
            <person name="Pangilinan J."/>
            <person name="Park H.-J."/>
            <person name="Ramirez L."/>
            <person name="Alfaro M."/>
            <person name="Sun H."/>
            <person name="Tritt A."/>
            <person name="Yoshinaga Y."/>
            <person name="Zwiers L.-H."/>
            <person name="Turgeon B."/>
            <person name="Goodwin S."/>
            <person name="Spatafora J."/>
            <person name="Crous P."/>
            <person name="Grigoriev I."/>
        </authorList>
    </citation>
    <scope>NUCLEOTIDE SEQUENCE</scope>
    <source>
        <strain evidence="9">CBS 121739</strain>
    </source>
</reference>